<keyword evidence="2" id="KW-1185">Reference proteome</keyword>
<evidence type="ECO:0000313" key="1">
    <source>
        <dbReference type="EMBL" id="CAG8784562.1"/>
    </source>
</evidence>
<feature type="non-terminal residue" evidence="1">
    <location>
        <position position="114"/>
    </location>
</feature>
<dbReference type="EMBL" id="CAJVPT010074737">
    <property type="protein sequence ID" value="CAG8784562.1"/>
    <property type="molecule type" value="Genomic_DNA"/>
</dbReference>
<organism evidence="1 2">
    <name type="scientific">Acaulospora colombiana</name>
    <dbReference type="NCBI Taxonomy" id="27376"/>
    <lineage>
        <taxon>Eukaryota</taxon>
        <taxon>Fungi</taxon>
        <taxon>Fungi incertae sedis</taxon>
        <taxon>Mucoromycota</taxon>
        <taxon>Glomeromycotina</taxon>
        <taxon>Glomeromycetes</taxon>
        <taxon>Diversisporales</taxon>
        <taxon>Acaulosporaceae</taxon>
        <taxon>Acaulospora</taxon>
    </lineage>
</organism>
<comment type="caution">
    <text evidence="1">The sequence shown here is derived from an EMBL/GenBank/DDBJ whole genome shotgun (WGS) entry which is preliminary data.</text>
</comment>
<evidence type="ECO:0000313" key="2">
    <source>
        <dbReference type="Proteomes" id="UP000789525"/>
    </source>
</evidence>
<reference evidence="1" key="1">
    <citation type="submission" date="2021-06" db="EMBL/GenBank/DDBJ databases">
        <authorList>
            <person name="Kallberg Y."/>
            <person name="Tangrot J."/>
            <person name="Rosling A."/>
        </authorList>
    </citation>
    <scope>NUCLEOTIDE SEQUENCE</scope>
    <source>
        <strain evidence="1">CL356</strain>
    </source>
</reference>
<protein>
    <submittedName>
        <fullName evidence="1">14889_t:CDS:1</fullName>
    </submittedName>
</protein>
<gene>
    <name evidence="1" type="ORF">ACOLOM_LOCUS14482</name>
</gene>
<feature type="non-terminal residue" evidence="1">
    <location>
        <position position="1"/>
    </location>
</feature>
<sequence length="114" mass="13459">DDTETEIVLKGVVRIENLKTPEEFIPRILERVRKEYLQRTYNVHEWDDYLDFLGQVAQKYGKLLKKGEPDIQTVSKIILNDWLRGKIPYFTLPQTVSENVDNDMDQEKESSDTK</sequence>
<proteinExistence type="predicted"/>
<name>A0ACA9RAX9_9GLOM</name>
<accession>A0ACA9RAX9</accession>
<dbReference type="Proteomes" id="UP000789525">
    <property type="component" value="Unassembled WGS sequence"/>
</dbReference>